<dbReference type="Proteomes" id="UP001612415">
    <property type="component" value="Unassembled WGS sequence"/>
</dbReference>
<dbReference type="CDD" id="cd00531">
    <property type="entry name" value="NTF2_like"/>
    <property type="match status" value="1"/>
</dbReference>
<reference evidence="2 3" key="1">
    <citation type="submission" date="2024-10" db="EMBL/GenBank/DDBJ databases">
        <title>The Natural Products Discovery Center: Release of the First 8490 Sequenced Strains for Exploring Actinobacteria Biosynthetic Diversity.</title>
        <authorList>
            <person name="Kalkreuter E."/>
            <person name="Kautsar S.A."/>
            <person name="Yang D."/>
            <person name="Bader C.D."/>
            <person name="Teijaro C.N."/>
            <person name="Fluegel L."/>
            <person name="Davis C.M."/>
            <person name="Simpson J.R."/>
            <person name="Lauterbach L."/>
            <person name="Steele A.D."/>
            <person name="Gui C."/>
            <person name="Meng S."/>
            <person name="Li G."/>
            <person name="Viehrig K."/>
            <person name="Ye F."/>
            <person name="Su P."/>
            <person name="Kiefer A.F."/>
            <person name="Nichols A."/>
            <person name="Cepeda A.J."/>
            <person name="Yan W."/>
            <person name="Fan B."/>
            <person name="Jiang Y."/>
            <person name="Adhikari A."/>
            <person name="Zheng C.-J."/>
            <person name="Schuster L."/>
            <person name="Cowan T.M."/>
            <person name="Smanski M.J."/>
            <person name="Chevrette M.G."/>
            <person name="De Carvalho L.P.S."/>
            <person name="Shen B."/>
        </authorList>
    </citation>
    <scope>NUCLEOTIDE SEQUENCE [LARGE SCALE GENOMIC DNA]</scope>
    <source>
        <strain evidence="2 3">NPDC051599</strain>
    </source>
</reference>
<protein>
    <submittedName>
        <fullName evidence="2">Nuclear transport factor 2 family protein</fullName>
    </submittedName>
</protein>
<dbReference type="EMBL" id="JBITDC010000005">
    <property type="protein sequence ID" value="MFI5675901.1"/>
    <property type="molecule type" value="Genomic_DNA"/>
</dbReference>
<accession>A0ABW7Y171</accession>
<dbReference type="Pfam" id="PF12680">
    <property type="entry name" value="SnoaL_2"/>
    <property type="match status" value="1"/>
</dbReference>
<evidence type="ECO:0000313" key="3">
    <source>
        <dbReference type="Proteomes" id="UP001612415"/>
    </source>
</evidence>
<feature type="domain" description="SnoaL-like" evidence="1">
    <location>
        <begin position="18"/>
        <end position="126"/>
    </location>
</feature>
<dbReference type="RefSeq" id="WP_398656695.1">
    <property type="nucleotide sequence ID" value="NZ_JBITDC010000005.1"/>
</dbReference>
<dbReference type="InterPro" id="IPR032710">
    <property type="entry name" value="NTF2-like_dom_sf"/>
</dbReference>
<dbReference type="InterPro" id="IPR037401">
    <property type="entry name" value="SnoaL-like"/>
</dbReference>
<sequence length="161" mass="17389">MPSVIPSAALGPRAILDHYHQAMLHKSADELADLYAIDAVHEFPFLFPGMPARHQGREEIRAGYRAAWRASPAQPGRIDEIAVHESTDPEVITVEQVVTGTVTTTGAPFRLPGLLVMRVRDGEIVHLRDYMDGLAVAHAMGRLPAVTALLGQGRGDPSEGP</sequence>
<evidence type="ECO:0000259" key="1">
    <source>
        <dbReference type="Pfam" id="PF12680"/>
    </source>
</evidence>
<proteinExistence type="predicted"/>
<evidence type="ECO:0000313" key="2">
    <source>
        <dbReference type="EMBL" id="MFI5675901.1"/>
    </source>
</evidence>
<dbReference type="Gene3D" id="3.10.450.50">
    <property type="match status" value="1"/>
</dbReference>
<dbReference type="SUPFAM" id="SSF54427">
    <property type="entry name" value="NTF2-like"/>
    <property type="match status" value="1"/>
</dbReference>
<name>A0ABW7Y171_STRCE</name>
<comment type="caution">
    <text evidence="2">The sequence shown here is derived from an EMBL/GenBank/DDBJ whole genome shotgun (WGS) entry which is preliminary data.</text>
</comment>
<organism evidence="2 3">
    <name type="scientific">Streptomyces cellulosae</name>
    <dbReference type="NCBI Taxonomy" id="1968"/>
    <lineage>
        <taxon>Bacteria</taxon>
        <taxon>Bacillati</taxon>
        <taxon>Actinomycetota</taxon>
        <taxon>Actinomycetes</taxon>
        <taxon>Kitasatosporales</taxon>
        <taxon>Streptomycetaceae</taxon>
        <taxon>Streptomyces</taxon>
    </lineage>
</organism>
<gene>
    <name evidence="2" type="ORF">ACIA8P_14665</name>
</gene>
<keyword evidence="3" id="KW-1185">Reference proteome</keyword>